<dbReference type="PROSITE" id="PS50016">
    <property type="entry name" value="ZF_PHD_2"/>
    <property type="match status" value="2"/>
</dbReference>
<feature type="region of interest" description="Disordered" evidence="8">
    <location>
        <begin position="798"/>
        <end position="823"/>
    </location>
</feature>
<dbReference type="SMART" id="SM00249">
    <property type="entry name" value="PHD"/>
    <property type="match status" value="2"/>
</dbReference>
<keyword evidence="6" id="KW-0539">Nucleus</keyword>
<evidence type="ECO:0000256" key="3">
    <source>
        <dbReference type="ARBA" id="ARBA00022723"/>
    </source>
</evidence>
<dbReference type="InterPro" id="IPR013637">
    <property type="entry name" value="Lys_sp_deMease-like_dom"/>
</dbReference>
<dbReference type="Pfam" id="PF03810">
    <property type="entry name" value="IBN_N"/>
    <property type="match status" value="1"/>
</dbReference>
<keyword evidence="12" id="KW-1185">Reference proteome</keyword>
<feature type="domain" description="PHD-type" evidence="9">
    <location>
        <begin position="912"/>
        <end position="966"/>
    </location>
</feature>
<comment type="caution">
    <text evidence="11">The sequence shown here is derived from an EMBL/GenBank/DDBJ whole genome shotgun (WGS) entry which is preliminary data.</text>
</comment>
<dbReference type="STRING" id="372326.A0A1V4KRI6"/>
<accession>A0A1V4KRI6</accession>
<dbReference type="InterPro" id="IPR001965">
    <property type="entry name" value="Znf_PHD"/>
</dbReference>
<feature type="domain" description="PHD-type" evidence="9">
    <location>
        <begin position="602"/>
        <end position="650"/>
    </location>
</feature>
<reference evidence="11 12" key="1">
    <citation type="submission" date="2016-02" db="EMBL/GenBank/DDBJ databases">
        <title>Band-tailed pigeon sequencing and assembly.</title>
        <authorList>
            <person name="Soares A.E."/>
            <person name="Novak B.J."/>
            <person name="Rice E.S."/>
            <person name="O'Connell B."/>
            <person name="Chang D."/>
            <person name="Weber S."/>
            <person name="Shapiro B."/>
        </authorList>
    </citation>
    <scope>NUCLEOTIDE SEQUENCE [LARGE SCALE GENOMIC DNA]</scope>
    <source>
        <strain evidence="11">BTP2013</strain>
        <tissue evidence="11">Blood</tissue>
    </source>
</reference>
<keyword evidence="2" id="KW-0813">Transport</keyword>
<dbReference type="PANTHER" id="PTHR10997:SF9">
    <property type="entry name" value="IMPORTIN-9"/>
    <property type="match status" value="1"/>
</dbReference>
<feature type="compositionally biased region" description="Polar residues" evidence="8">
    <location>
        <begin position="798"/>
        <end position="809"/>
    </location>
</feature>
<dbReference type="GO" id="GO:0005635">
    <property type="term" value="C:nuclear envelope"/>
    <property type="evidence" value="ECO:0007669"/>
    <property type="project" value="TreeGrafter"/>
</dbReference>
<organism evidence="11 12">
    <name type="scientific">Patagioenas fasciata monilis</name>
    <dbReference type="NCBI Taxonomy" id="372326"/>
    <lineage>
        <taxon>Eukaryota</taxon>
        <taxon>Metazoa</taxon>
        <taxon>Chordata</taxon>
        <taxon>Craniata</taxon>
        <taxon>Vertebrata</taxon>
        <taxon>Euteleostomi</taxon>
        <taxon>Archelosauria</taxon>
        <taxon>Archosauria</taxon>
        <taxon>Dinosauria</taxon>
        <taxon>Saurischia</taxon>
        <taxon>Theropoda</taxon>
        <taxon>Coelurosauria</taxon>
        <taxon>Aves</taxon>
        <taxon>Neognathae</taxon>
        <taxon>Neoaves</taxon>
        <taxon>Columbimorphae</taxon>
        <taxon>Columbiformes</taxon>
        <taxon>Columbidae</taxon>
        <taxon>Patagioenas</taxon>
    </lineage>
</organism>
<evidence type="ECO:0000256" key="5">
    <source>
        <dbReference type="ARBA" id="ARBA00022833"/>
    </source>
</evidence>
<dbReference type="Gene3D" id="1.25.10.10">
    <property type="entry name" value="Leucine-rich Repeat Variant"/>
    <property type="match status" value="1"/>
</dbReference>
<dbReference type="OrthoDB" id="1678912at2759"/>
<dbReference type="GO" id="GO:0005654">
    <property type="term" value="C:nucleoplasm"/>
    <property type="evidence" value="ECO:0007669"/>
    <property type="project" value="UniProtKB-ARBA"/>
</dbReference>
<evidence type="ECO:0000256" key="4">
    <source>
        <dbReference type="ARBA" id="ARBA00022771"/>
    </source>
</evidence>
<dbReference type="EMBL" id="LSYS01001858">
    <property type="protein sequence ID" value="OPJ87042.1"/>
    <property type="molecule type" value="Genomic_DNA"/>
</dbReference>
<gene>
    <name evidence="11" type="ORF">AV530_009510</name>
</gene>
<dbReference type="Proteomes" id="UP000190648">
    <property type="component" value="Unassembled WGS sequence"/>
</dbReference>
<dbReference type="Pfam" id="PF00628">
    <property type="entry name" value="PHD"/>
    <property type="match status" value="2"/>
</dbReference>
<evidence type="ECO:0000313" key="11">
    <source>
        <dbReference type="EMBL" id="OPJ87042.1"/>
    </source>
</evidence>
<evidence type="ECO:0000259" key="9">
    <source>
        <dbReference type="PROSITE" id="PS50016"/>
    </source>
</evidence>
<feature type="domain" description="Importin N-terminal" evidence="10">
    <location>
        <begin position="20"/>
        <end position="98"/>
    </location>
</feature>
<dbReference type="InterPro" id="IPR011011">
    <property type="entry name" value="Znf_FYVE_PHD"/>
</dbReference>
<dbReference type="InterPro" id="IPR019787">
    <property type="entry name" value="Znf_PHD-finger"/>
</dbReference>
<evidence type="ECO:0000259" key="10">
    <source>
        <dbReference type="PROSITE" id="PS50166"/>
    </source>
</evidence>
<dbReference type="CDD" id="cd15687">
    <property type="entry name" value="PHD3_KDM5B"/>
    <property type="match status" value="1"/>
</dbReference>
<dbReference type="GO" id="GO:0006606">
    <property type="term" value="P:protein import into nucleus"/>
    <property type="evidence" value="ECO:0007669"/>
    <property type="project" value="TreeGrafter"/>
</dbReference>
<evidence type="ECO:0008006" key="13">
    <source>
        <dbReference type="Google" id="ProtNLM"/>
    </source>
</evidence>
<dbReference type="GO" id="GO:0031267">
    <property type="term" value="F:small GTPase binding"/>
    <property type="evidence" value="ECO:0007669"/>
    <property type="project" value="InterPro"/>
</dbReference>
<dbReference type="InterPro" id="IPR019786">
    <property type="entry name" value="Zinc_finger_PHD-type_CS"/>
</dbReference>
<dbReference type="Gene3D" id="3.30.40.10">
    <property type="entry name" value="Zinc/RING finger domain, C3HC4 (zinc finger)"/>
    <property type="match status" value="2"/>
</dbReference>
<dbReference type="SMART" id="SM00913">
    <property type="entry name" value="IBN_N"/>
    <property type="match status" value="1"/>
</dbReference>
<dbReference type="InterPro" id="IPR013083">
    <property type="entry name" value="Znf_RING/FYVE/PHD"/>
</dbReference>
<comment type="subcellular location">
    <subcellularLocation>
        <location evidence="1">Nucleus</location>
    </subcellularLocation>
</comment>
<name>A0A1V4KRI6_PATFA</name>
<dbReference type="SUPFAM" id="SSF57903">
    <property type="entry name" value="FYVE/PHD zinc finger"/>
    <property type="match status" value="2"/>
</dbReference>
<evidence type="ECO:0000256" key="7">
    <source>
        <dbReference type="PROSITE-ProRule" id="PRU00146"/>
    </source>
</evidence>
<dbReference type="InterPro" id="IPR001494">
    <property type="entry name" value="Importin-beta_N"/>
</dbReference>
<dbReference type="PROSITE" id="PS01359">
    <property type="entry name" value="ZF_PHD_1"/>
    <property type="match status" value="1"/>
</dbReference>
<dbReference type="SUPFAM" id="SSF48371">
    <property type="entry name" value="ARM repeat"/>
    <property type="match status" value="1"/>
</dbReference>
<keyword evidence="3" id="KW-0479">Metal-binding</keyword>
<dbReference type="CDD" id="cd15607">
    <property type="entry name" value="PHD2_KDM5B"/>
    <property type="match status" value="1"/>
</dbReference>
<proteinExistence type="predicted"/>
<dbReference type="GO" id="GO:0032453">
    <property type="term" value="F:histone H3K4 demethylase activity"/>
    <property type="evidence" value="ECO:0007669"/>
    <property type="project" value="UniProtKB-ARBA"/>
</dbReference>
<dbReference type="GO" id="GO:0008270">
    <property type="term" value="F:zinc ion binding"/>
    <property type="evidence" value="ECO:0007669"/>
    <property type="project" value="UniProtKB-KW"/>
</dbReference>
<dbReference type="InterPro" id="IPR011989">
    <property type="entry name" value="ARM-like"/>
</dbReference>
<keyword evidence="5" id="KW-0862">Zinc</keyword>
<evidence type="ECO:0000256" key="1">
    <source>
        <dbReference type="ARBA" id="ARBA00004123"/>
    </source>
</evidence>
<feature type="region of interest" description="Disordered" evidence="8">
    <location>
        <begin position="885"/>
        <end position="910"/>
    </location>
</feature>
<dbReference type="AlphaFoldDB" id="A0A1V4KRI6"/>
<dbReference type="InterPro" id="IPR016024">
    <property type="entry name" value="ARM-type_fold"/>
</dbReference>
<dbReference type="Pfam" id="PF08429">
    <property type="entry name" value="PLU-1"/>
    <property type="match status" value="1"/>
</dbReference>
<dbReference type="InterPro" id="IPR047979">
    <property type="entry name" value="KDM5B_PHD3"/>
</dbReference>
<evidence type="ECO:0000256" key="6">
    <source>
        <dbReference type="ARBA" id="ARBA00023242"/>
    </source>
</evidence>
<dbReference type="PANTHER" id="PTHR10997">
    <property type="entry name" value="IMPORTIN-7, 8, 11"/>
    <property type="match status" value="1"/>
</dbReference>
<evidence type="ECO:0000256" key="8">
    <source>
        <dbReference type="SAM" id="MobiDB-lite"/>
    </source>
</evidence>
<dbReference type="FunFam" id="3.30.40.10:FF:000023">
    <property type="entry name" value="Lysine (K)-specific demethylase 5A"/>
    <property type="match status" value="1"/>
</dbReference>
<protein>
    <recommendedName>
        <fullName evidence="13">Lysine-specific demethylase 5B</fullName>
    </recommendedName>
</protein>
<keyword evidence="4 7" id="KW-0863">Zinc-finger</keyword>
<dbReference type="PROSITE" id="PS50166">
    <property type="entry name" value="IMPORTIN_B_NT"/>
    <property type="match status" value="1"/>
</dbReference>
<dbReference type="GO" id="GO:0005829">
    <property type="term" value="C:cytosol"/>
    <property type="evidence" value="ECO:0007669"/>
    <property type="project" value="TreeGrafter"/>
</dbReference>
<evidence type="ECO:0000313" key="12">
    <source>
        <dbReference type="Proteomes" id="UP000190648"/>
    </source>
</evidence>
<evidence type="ECO:0000256" key="2">
    <source>
        <dbReference type="ARBA" id="ARBA00022448"/>
    </source>
</evidence>
<sequence length="972" mass="109437">MQICEKGLEEPGVSVSSWDSERQLSTSPEKLLTKFGVHLAELTVDPQGALAIRQLASVILKQYVETHWCSQSEKFRPPETTERAKVAIRELLPNGLRESISKVRSSVAYAVSAIAHWDWPEAWPELFNLLMEMLVSGDVNAVHGAMRVLTEFTREVTDTQMPLVAPVILPEMYKIFTMAEVYGIRTRSRAVEIFTTCAHMICNMEELEKGAAKVLIFPVVQQFTEAFVQALQMPDGPTSDSGFKMEVLKAVTALVKNYPKHMVSSMQQILPIVWNTLTESAALYPLEGKDLLDRVEAFQQQSQKLLSAEMPSAAELQELLDVSFEFDVDLPQLAELRTRLEQARWLEDVQLASSDHGSLTLDDMRRLIDSGVGLAPYPAVEKAMAKLQELLTVSEHWDDKARNLLKARPRQSLSSLAAAVKEVEEIPAYLPSGAALKDAVQKAKDWLQEVEGLQAGGRVPVLDTLVELVTRGRSIPVHLEYLPRLENLVAEVQAWKECAANTFLGENSPYSLLEVLCPRCDIGMLNPKRKQKKLKEPVPSGKKKSTKLETLSDLERALSESKDTASAMATLGEARLKEMEALRALRAANEVKVLSSEEDTELKVCLCQKEPAAPMIQCELCRGFFHTACVSVPSVLQGPRVWLCPHCHRSEKPPLEKILPLLASLQRIRVRLPEGDALRYMIERTVNWQHRAQQMLYSGNLKLVQDKVGSGLLYSRWQSTAGPLPETNKVSQTIGAMSFSMPHDWDNRTIYLHSTFSTGQHCIPLHVISTELDELMMEAQLLQVSLPEIQELYQTLFTKPSPSSQSEQRSALGPANEKNECCRGKKDGISYMERKLKRRFERESFYDEKRARVKKMRTPKKKKLKLSHSKDLCTNKLERERERLLEVPRSSESHSLPSDTSFSEQEDSEDEDAICPAVNCLQPEGDEVDWVQCDGSCNQWFHQVCVGISPEMAEKEDYICASCTGKDSQYRK</sequence>